<dbReference type="EMBL" id="CAJNRF010005259">
    <property type="protein sequence ID" value="CAF2069417.1"/>
    <property type="molecule type" value="Genomic_DNA"/>
</dbReference>
<keyword evidence="6" id="KW-1185">Reference proteome</keyword>
<evidence type="ECO:0000313" key="5">
    <source>
        <dbReference type="Proteomes" id="UP000663856"/>
    </source>
</evidence>
<dbReference type="EMBL" id="CAJNRG010009994">
    <property type="protein sequence ID" value="CAF2117944.1"/>
    <property type="molecule type" value="Genomic_DNA"/>
</dbReference>
<dbReference type="Proteomes" id="UP000663887">
    <property type="component" value="Unassembled WGS sequence"/>
</dbReference>
<evidence type="ECO:0000313" key="1">
    <source>
        <dbReference type="EMBL" id="CAF2069417.1"/>
    </source>
</evidence>
<accession>A0A816RDE7</accession>
<evidence type="ECO:0000313" key="6">
    <source>
        <dbReference type="Proteomes" id="UP000663866"/>
    </source>
</evidence>
<reference evidence="1" key="1">
    <citation type="submission" date="2021-02" db="EMBL/GenBank/DDBJ databases">
        <authorList>
            <person name="Nowell W R."/>
        </authorList>
    </citation>
    <scope>NUCLEOTIDE SEQUENCE</scope>
</reference>
<evidence type="ECO:0000313" key="2">
    <source>
        <dbReference type="EMBL" id="CAF2117944.1"/>
    </source>
</evidence>
<protein>
    <submittedName>
        <fullName evidence="1">Uncharacterized protein</fullName>
    </submittedName>
</protein>
<gene>
    <name evidence="3" type="ORF">OVN521_LOCUS24640</name>
    <name evidence="4" type="ORF">UXM345_LOCUS27224</name>
    <name evidence="1" type="ORF">WKI299_LOCUS13886</name>
    <name evidence="2" type="ORF">XDN619_LOCUS22053</name>
</gene>
<dbReference type="Proteomes" id="UP000663866">
    <property type="component" value="Unassembled WGS sequence"/>
</dbReference>
<sequence>MYGFNERIGFEMLIFVFRYLLINLRALMMENQLSDMIQSLSISSNECRIHARKQLDLWLDSSLTLLREAYNEKLNEIDQLFDILTKDLEVYKQRQLITIIEQKTDPLNQEIEVLQKQLPTLIQVKNIPGSVSNLEICRSTNIIDRPTEFSILRHALSRKEPVQSYRYSSTCRAMGCDSKQDNILLYDKDELILYNINGTLGGSISWPTIEDGFVSDITWCSILDSFLVLGRMALSSFNTHLYTCTRIPQVRGSQSHHLIALAYVEKDKSVFICCHHPQDTIRQYGTLPEWNLQRTWSKNNLINQDDVGIRCIRVNSSNTQLGLVIKNKNDQFRVGLYSMDLTHLFAAIPINTTSSSLKGGRSIDFMLYLTPFIDDHLWLVIYGNGIHEHSLLLINSETGKSETIIDDSILNASMLDEQYLIVRMKQSMSIYDIQ</sequence>
<dbReference type="AlphaFoldDB" id="A0A816RDE7"/>
<comment type="caution">
    <text evidence="1">The sequence shown here is derived from an EMBL/GenBank/DDBJ whole genome shotgun (WGS) entry which is preliminary data.</text>
</comment>
<dbReference type="Proteomes" id="UP000663842">
    <property type="component" value="Unassembled WGS sequence"/>
</dbReference>
<proteinExistence type="predicted"/>
<dbReference type="Proteomes" id="UP000663856">
    <property type="component" value="Unassembled WGS sequence"/>
</dbReference>
<dbReference type="EMBL" id="CAJOBF010005807">
    <property type="protein sequence ID" value="CAF4187404.1"/>
    <property type="molecule type" value="Genomic_DNA"/>
</dbReference>
<evidence type="ECO:0000313" key="3">
    <source>
        <dbReference type="EMBL" id="CAF4169851.1"/>
    </source>
</evidence>
<dbReference type="EMBL" id="CAJOBG010005916">
    <property type="protein sequence ID" value="CAF4169851.1"/>
    <property type="molecule type" value="Genomic_DNA"/>
</dbReference>
<evidence type="ECO:0000313" key="4">
    <source>
        <dbReference type="EMBL" id="CAF4187404.1"/>
    </source>
</evidence>
<name>A0A816RDE7_9BILA</name>
<organism evidence="1 5">
    <name type="scientific">Rotaria magnacalcarata</name>
    <dbReference type="NCBI Taxonomy" id="392030"/>
    <lineage>
        <taxon>Eukaryota</taxon>
        <taxon>Metazoa</taxon>
        <taxon>Spiralia</taxon>
        <taxon>Gnathifera</taxon>
        <taxon>Rotifera</taxon>
        <taxon>Eurotatoria</taxon>
        <taxon>Bdelloidea</taxon>
        <taxon>Philodinida</taxon>
        <taxon>Philodinidae</taxon>
        <taxon>Rotaria</taxon>
    </lineage>
</organism>